<gene>
    <name evidence="1" type="ORF">HQN87_20720</name>
</gene>
<accession>A0ABX2DWG9</accession>
<comment type="caution">
    <text evidence="1">The sequence shown here is derived from an EMBL/GenBank/DDBJ whole genome shotgun (WGS) entry which is preliminary data.</text>
</comment>
<name>A0ABX2DWG9_9BACL</name>
<reference evidence="1 2" key="1">
    <citation type="submission" date="2020-05" db="EMBL/GenBank/DDBJ databases">
        <title>Paenibacillus glebae, sp. nov., Paenibacillus humi sp. nov., Paenibacillus pedi sp. nov., Paenibacillus terrestris sp. nov. and Paenibacillus terricola sp. nov., isolated from a forest top soil sample.</title>
        <authorList>
            <person name="Qi S."/>
            <person name="Carlier A."/>
            <person name="Cnockaert M."/>
            <person name="Vandamme P."/>
        </authorList>
    </citation>
    <scope>NUCLEOTIDE SEQUENCE [LARGE SCALE GENOMIC DNA]</scope>
    <source>
        <strain evidence="1 2">LMG 29502</strain>
    </source>
</reference>
<sequence length="443" mass="51133">MAIGFIEGQDYRILKICGDEITFESDEQIEDVDVLEVSLFNLTRSEYQAFRFTDCELLQLKQREFSCTYTLKVDIGQHEDFPYYSGILRQLAEFPQTASGQVQSRLGSLDFLRNTQMYDYEKDSDFHESYELQLAEWFGPASRTTIESGRHSRDDYELALAINNTRLYKQVAQYGYKALMQSELERLGLDKHWLVSQPLTRVYIGNDYCPHLCPDEEILCVLLAEALSAELDVTIVLPSLTEAQLEPVQRLLDNLNEWCSSAGKTVEVTVNDWSLFLLLEPYRQTITPVLGKLLNKIKKDPRTQLMFGYERHKEKMQENNVSAPHYSAFLNKWGITRFEFEAHGTSNRIPEGTHSLHFPYYQINTSAFCPLYAECVHFNIYKQKLVEHCPQFCGELCKLYPKHVNMIGRGNSVFGFDGTLLTEPDVLDQYVANGIDRLVFSVE</sequence>
<protein>
    <submittedName>
        <fullName evidence="1">Uncharacterized protein</fullName>
    </submittedName>
</protein>
<evidence type="ECO:0000313" key="2">
    <source>
        <dbReference type="Proteomes" id="UP000711047"/>
    </source>
</evidence>
<keyword evidence="2" id="KW-1185">Reference proteome</keyword>
<proteinExistence type="predicted"/>
<dbReference type="RefSeq" id="WP_173137209.1">
    <property type="nucleotide sequence ID" value="NZ_JABMKX010000011.1"/>
</dbReference>
<dbReference type="Proteomes" id="UP000711047">
    <property type="component" value="Unassembled WGS sequence"/>
</dbReference>
<evidence type="ECO:0000313" key="1">
    <source>
        <dbReference type="EMBL" id="NQX47751.1"/>
    </source>
</evidence>
<dbReference type="EMBL" id="JABMKX010000011">
    <property type="protein sequence ID" value="NQX47751.1"/>
    <property type="molecule type" value="Genomic_DNA"/>
</dbReference>
<organism evidence="1 2">
    <name type="scientific">Paenibacillus tritici</name>
    <dbReference type="NCBI Taxonomy" id="1873425"/>
    <lineage>
        <taxon>Bacteria</taxon>
        <taxon>Bacillati</taxon>
        <taxon>Bacillota</taxon>
        <taxon>Bacilli</taxon>
        <taxon>Bacillales</taxon>
        <taxon>Paenibacillaceae</taxon>
        <taxon>Paenibacillus</taxon>
    </lineage>
</organism>